<keyword evidence="8" id="KW-0472">Membrane</keyword>
<accession>A0A9P8UN79</accession>
<comment type="similarity">
    <text evidence="3 11">Belongs to the MICOS complex subunit Mic12 family.</text>
</comment>
<keyword evidence="13" id="KW-1185">Reference proteome</keyword>
<evidence type="ECO:0000256" key="1">
    <source>
        <dbReference type="ARBA" id="ARBA00002689"/>
    </source>
</evidence>
<dbReference type="OrthoDB" id="4037694at2759"/>
<dbReference type="Pfam" id="PF17050">
    <property type="entry name" value="AIM5"/>
    <property type="match status" value="1"/>
</dbReference>
<proteinExistence type="inferred from homology"/>
<dbReference type="GO" id="GO:0061617">
    <property type="term" value="C:MICOS complex"/>
    <property type="evidence" value="ECO:0007669"/>
    <property type="project" value="UniProtKB-UniRule"/>
</dbReference>
<keyword evidence="7 11" id="KW-0496">Mitochondrion</keyword>
<protein>
    <recommendedName>
        <fullName evidence="4 11">MICOS complex subunit MIC12</fullName>
    </recommendedName>
    <alternativeName>
        <fullName evidence="10 11">Altered inheritance of mitochondria protein 5, mitochondrial</fullName>
    </alternativeName>
    <alternativeName>
        <fullName evidence="9 11">Found in mitochondrial proteome protein 51</fullName>
    </alternativeName>
</protein>
<keyword evidence="11" id="KW-0999">Mitochondrion inner membrane</keyword>
<dbReference type="AlphaFoldDB" id="A0A9P8UN79"/>
<evidence type="ECO:0000256" key="5">
    <source>
        <dbReference type="ARBA" id="ARBA00022692"/>
    </source>
</evidence>
<name>A0A9P8UN79_9PEZI</name>
<dbReference type="EMBL" id="JAGPXC010000003">
    <property type="protein sequence ID" value="KAH6655784.1"/>
    <property type="molecule type" value="Genomic_DNA"/>
</dbReference>
<comment type="subunit">
    <text evidence="11">Component of the mitochondrial contact site and cristae organizing system (MICOS) complex.</text>
</comment>
<comment type="caution">
    <text evidence="12">The sequence shown here is derived from an EMBL/GenBank/DDBJ whole genome shotgun (WGS) entry which is preliminary data.</text>
</comment>
<evidence type="ECO:0000313" key="13">
    <source>
        <dbReference type="Proteomes" id="UP000758603"/>
    </source>
</evidence>
<evidence type="ECO:0000256" key="10">
    <source>
        <dbReference type="ARBA" id="ARBA00032985"/>
    </source>
</evidence>
<dbReference type="GO" id="GO:0042407">
    <property type="term" value="P:cristae formation"/>
    <property type="evidence" value="ECO:0007669"/>
    <property type="project" value="InterPro"/>
</dbReference>
<evidence type="ECO:0000256" key="9">
    <source>
        <dbReference type="ARBA" id="ARBA00032159"/>
    </source>
</evidence>
<dbReference type="GO" id="GO:0044284">
    <property type="term" value="C:mitochondrial crista junction"/>
    <property type="evidence" value="ECO:0007669"/>
    <property type="project" value="InterPro"/>
</dbReference>
<dbReference type="RefSeq" id="XP_045960049.1">
    <property type="nucleotide sequence ID" value="XM_046107154.1"/>
</dbReference>
<organism evidence="12 13">
    <name type="scientific">Truncatella angustata</name>
    <dbReference type="NCBI Taxonomy" id="152316"/>
    <lineage>
        <taxon>Eukaryota</taxon>
        <taxon>Fungi</taxon>
        <taxon>Dikarya</taxon>
        <taxon>Ascomycota</taxon>
        <taxon>Pezizomycotina</taxon>
        <taxon>Sordariomycetes</taxon>
        <taxon>Xylariomycetidae</taxon>
        <taxon>Amphisphaeriales</taxon>
        <taxon>Sporocadaceae</taxon>
        <taxon>Truncatella</taxon>
    </lineage>
</organism>
<dbReference type="InterPro" id="IPR031463">
    <property type="entry name" value="Mic12"/>
</dbReference>
<reference evidence="12" key="1">
    <citation type="journal article" date="2021" name="Nat. Commun.">
        <title>Genetic determinants of endophytism in the Arabidopsis root mycobiome.</title>
        <authorList>
            <person name="Mesny F."/>
            <person name="Miyauchi S."/>
            <person name="Thiergart T."/>
            <person name="Pickel B."/>
            <person name="Atanasova L."/>
            <person name="Karlsson M."/>
            <person name="Huettel B."/>
            <person name="Barry K.W."/>
            <person name="Haridas S."/>
            <person name="Chen C."/>
            <person name="Bauer D."/>
            <person name="Andreopoulos W."/>
            <person name="Pangilinan J."/>
            <person name="LaButti K."/>
            <person name="Riley R."/>
            <person name="Lipzen A."/>
            <person name="Clum A."/>
            <person name="Drula E."/>
            <person name="Henrissat B."/>
            <person name="Kohler A."/>
            <person name="Grigoriev I.V."/>
            <person name="Martin F.M."/>
            <person name="Hacquard S."/>
        </authorList>
    </citation>
    <scope>NUCLEOTIDE SEQUENCE</scope>
    <source>
        <strain evidence="12">MPI-SDFR-AT-0073</strain>
    </source>
</reference>
<evidence type="ECO:0000313" key="12">
    <source>
        <dbReference type="EMBL" id="KAH6655784.1"/>
    </source>
</evidence>
<comment type="subcellular location">
    <subcellularLocation>
        <location evidence="2">Membrane</location>
    </subcellularLocation>
    <subcellularLocation>
        <location evidence="11">Mitochondrion inner membrane</location>
        <topology evidence="11">Single-pass membrane protein</topology>
    </subcellularLocation>
</comment>
<dbReference type="GeneID" id="70136045"/>
<evidence type="ECO:0000256" key="3">
    <source>
        <dbReference type="ARBA" id="ARBA00009188"/>
    </source>
</evidence>
<dbReference type="Proteomes" id="UP000758603">
    <property type="component" value="Unassembled WGS sequence"/>
</dbReference>
<keyword evidence="5" id="KW-0812">Transmembrane</keyword>
<keyword evidence="6" id="KW-1133">Transmembrane helix</keyword>
<evidence type="ECO:0000256" key="11">
    <source>
        <dbReference type="RuleBase" id="RU363010"/>
    </source>
</evidence>
<evidence type="ECO:0000256" key="2">
    <source>
        <dbReference type="ARBA" id="ARBA00004370"/>
    </source>
</evidence>
<evidence type="ECO:0000256" key="6">
    <source>
        <dbReference type="ARBA" id="ARBA00022989"/>
    </source>
</evidence>
<comment type="function">
    <text evidence="1 11">Component of the MICOS complex, a large protein complex of the mitochondrial inner membrane that plays crucial roles in the maintenance of crista junctions, inner membrane architecture, and formation of contact sites to the outer membrane.</text>
</comment>
<evidence type="ECO:0000256" key="4">
    <source>
        <dbReference type="ARBA" id="ARBA00018170"/>
    </source>
</evidence>
<gene>
    <name evidence="12" type="ORF">BKA67DRAFT_657699</name>
</gene>
<evidence type="ECO:0000256" key="8">
    <source>
        <dbReference type="ARBA" id="ARBA00023136"/>
    </source>
</evidence>
<sequence length="272" mass="29357">MGFTTGFTGGVTLTLGVAYLTVLAHQRNRERQSAVLRANNYVVSGITDPLPPVYPPTRAELAAKERDSFVETAKDKWNLEVEREIRWIQNTDWDEVREGVETAVGRLWARALGRAIDETEKGEQKAGAVASALKSDAERRAKATADSAKFTANEKAGGVAAAAQSAFANAKAHGSEATSTAQKEAEHVKGSIVDAVGRGIAAGKEALGVAQQKLVGAEQIVEGKIDEAISPVERTLRQRYEKPSGINQTVEEALAERYTPIDQRKYVELRGV</sequence>
<evidence type="ECO:0000256" key="7">
    <source>
        <dbReference type="ARBA" id="ARBA00023128"/>
    </source>
</evidence>